<evidence type="ECO:0008006" key="4">
    <source>
        <dbReference type="Google" id="ProtNLM"/>
    </source>
</evidence>
<keyword evidence="3" id="KW-1185">Reference proteome</keyword>
<proteinExistence type="predicted"/>
<dbReference type="AlphaFoldDB" id="A0A246J7L9"/>
<dbReference type="InterPro" id="IPR006311">
    <property type="entry name" value="TAT_signal"/>
</dbReference>
<evidence type="ECO:0000313" key="3">
    <source>
        <dbReference type="Proteomes" id="UP000197468"/>
    </source>
</evidence>
<dbReference type="PROSITE" id="PS51318">
    <property type="entry name" value="TAT"/>
    <property type="match status" value="1"/>
</dbReference>
<dbReference type="RefSeq" id="WP_088386019.1">
    <property type="nucleotide sequence ID" value="NZ_NIOF01000007.1"/>
</dbReference>
<feature type="chain" id="PRO_5013258713" description="DUF4124 domain-containing protein" evidence="1">
    <location>
        <begin position="34"/>
        <end position="234"/>
    </location>
</feature>
<protein>
    <recommendedName>
        <fullName evidence="4">DUF4124 domain-containing protein</fullName>
    </recommendedName>
</protein>
<sequence>MRPSVSRRLLFRPSALVALAGPLLLTCGATAWAQTKPSPSGIYTCTTPDGRRLTSDRPIAECQSREQRVLNSDGSVRKTVPPAMSPEEQAAAEQRRRIEEVQRAAQQDAMRRDRNLLQRFADEPTHQRARESALDDIRQAMQQSEKRLKELAIERKPMMDEAEFYKGKRLPLKLQHQLDTNDAAADAQRQSIDNQKSEMVRVNKLYDDELARLKRLWAGAAPGSLDKPPAPASR</sequence>
<comment type="caution">
    <text evidence="2">The sequence shown here is derived from an EMBL/GenBank/DDBJ whole genome shotgun (WGS) entry which is preliminary data.</text>
</comment>
<dbReference type="EMBL" id="NIOF01000007">
    <property type="protein sequence ID" value="OWQ88495.1"/>
    <property type="molecule type" value="Genomic_DNA"/>
</dbReference>
<evidence type="ECO:0000256" key="1">
    <source>
        <dbReference type="SAM" id="SignalP"/>
    </source>
</evidence>
<dbReference type="Proteomes" id="UP000197468">
    <property type="component" value="Unassembled WGS sequence"/>
</dbReference>
<reference evidence="2 3" key="1">
    <citation type="journal article" date="2008" name="Int. J. Syst. Evol. Microbiol.">
        <title>Description of Roseateles aquatilis sp. nov. and Roseateles terrae sp. nov., in the class Betaproteobacteria, and emended description of the genus Roseateles.</title>
        <authorList>
            <person name="Gomila M."/>
            <person name="Bowien B."/>
            <person name="Falsen E."/>
            <person name="Moore E.R."/>
            <person name="Lalucat J."/>
        </authorList>
    </citation>
    <scope>NUCLEOTIDE SEQUENCE [LARGE SCALE GENOMIC DNA]</scope>
    <source>
        <strain evidence="2 3">CCUG 48205</strain>
    </source>
</reference>
<feature type="signal peptide" evidence="1">
    <location>
        <begin position="1"/>
        <end position="33"/>
    </location>
</feature>
<gene>
    <name evidence="2" type="ORF">CDN99_16720</name>
</gene>
<accession>A0A246J7L9</accession>
<name>A0A246J7L9_9BURK</name>
<keyword evidence="1" id="KW-0732">Signal</keyword>
<evidence type="ECO:0000313" key="2">
    <source>
        <dbReference type="EMBL" id="OWQ88495.1"/>
    </source>
</evidence>
<dbReference type="OrthoDB" id="8895482at2"/>
<organism evidence="2 3">
    <name type="scientific">Roseateles aquatilis</name>
    <dbReference type="NCBI Taxonomy" id="431061"/>
    <lineage>
        <taxon>Bacteria</taxon>
        <taxon>Pseudomonadati</taxon>
        <taxon>Pseudomonadota</taxon>
        <taxon>Betaproteobacteria</taxon>
        <taxon>Burkholderiales</taxon>
        <taxon>Sphaerotilaceae</taxon>
        <taxon>Roseateles</taxon>
    </lineage>
</organism>